<gene>
    <name evidence="1" type="ORF">TAE01_38230</name>
</gene>
<sequence>MVEQQWFAVRMIVAETENQPWGPRDLEPGEIDFEERITLWRAESVDAAIAMAQDECERYVDDLGGEVLGLRQAYALAMKPGHGVEVFSLIRRSELLPGEYLDRHFDTGSEHQSSQSD</sequence>
<dbReference type="EMBL" id="BJYX01000033">
    <property type="protein sequence ID" value="GEO32013.1"/>
    <property type="molecule type" value="Genomic_DNA"/>
</dbReference>
<reference evidence="1 2" key="1">
    <citation type="submission" date="2019-07" db="EMBL/GenBank/DDBJ databases">
        <title>Whole genome shotgun sequence of Terrabacter aerolatus NBRC 106305.</title>
        <authorList>
            <person name="Hosoyama A."/>
            <person name="Uohara A."/>
            <person name="Ohji S."/>
            <person name="Ichikawa N."/>
        </authorList>
    </citation>
    <scope>NUCLEOTIDE SEQUENCE [LARGE SCALE GENOMIC DNA]</scope>
    <source>
        <strain evidence="1 2">NBRC 106305</strain>
    </source>
</reference>
<accession>A0A512D6A6</accession>
<protein>
    <recommendedName>
        <fullName evidence="3">DUF4288 domain-containing protein</fullName>
    </recommendedName>
</protein>
<dbReference type="Proteomes" id="UP000321534">
    <property type="component" value="Unassembled WGS sequence"/>
</dbReference>
<dbReference type="OrthoDB" id="3296292at2"/>
<dbReference type="RefSeq" id="WP_147068384.1">
    <property type="nucleotide sequence ID" value="NZ_BAAARO010000009.1"/>
</dbReference>
<proteinExistence type="predicted"/>
<keyword evidence="2" id="KW-1185">Reference proteome</keyword>
<name>A0A512D6A6_9MICO</name>
<evidence type="ECO:0000313" key="1">
    <source>
        <dbReference type="EMBL" id="GEO32013.1"/>
    </source>
</evidence>
<dbReference type="AlphaFoldDB" id="A0A512D6A6"/>
<evidence type="ECO:0000313" key="2">
    <source>
        <dbReference type="Proteomes" id="UP000321534"/>
    </source>
</evidence>
<comment type="caution">
    <text evidence="1">The sequence shown here is derived from an EMBL/GenBank/DDBJ whole genome shotgun (WGS) entry which is preliminary data.</text>
</comment>
<organism evidence="1 2">
    <name type="scientific">Terrabacter aerolatus</name>
    <dbReference type="NCBI Taxonomy" id="422442"/>
    <lineage>
        <taxon>Bacteria</taxon>
        <taxon>Bacillati</taxon>
        <taxon>Actinomycetota</taxon>
        <taxon>Actinomycetes</taxon>
        <taxon>Micrococcales</taxon>
        <taxon>Intrasporangiaceae</taxon>
        <taxon>Terrabacter</taxon>
    </lineage>
</organism>
<evidence type="ECO:0008006" key="3">
    <source>
        <dbReference type="Google" id="ProtNLM"/>
    </source>
</evidence>